<dbReference type="PANTHER" id="PTHR44591">
    <property type="entry name" value="STRESS RESPONSE REGULATOR PROTEIN 1"/>
    <property type="match status" value="1"/>
</dbReference>
<dbReference type="InterPro" id="IPR011006">
    <property type="entry name" value="CheY-like_superfamily"/>
</dbReference>
<dbReference type="Pfam" id="PF00072">
    <property type="entry name" value="Response_reg"/>
    <property type="match status" value="1"/>
</dbReference>
<dbReference type="PANTHER" id="PTHR44591:SF3">
    <property type="entry name" value="RESPONSE REGULATORY DOMAIN-CONTAINING PROTEIN"/>
    <property type="match status" value="1"/>
</dbReference>
<dbReference type="EMBL" id="PDSK01000094">
    <property type="protein sequence ID" value="PIE33779.1"/>
    <property type="molecule type" value="Genomic_DNA"/>
</dbReference>
<name>A0A2G6KG48_9BACT</name>
<evidence type="ECO:0000259" key="3">
    <source>
        <dbReference type="PROSITE" id="PS50110"/>
    </source>
</evidence>
<organism evidence="4 5">
    <name type="scientific">candidate division KSB3 bacterium</name>
    <dbReference type="NCBI Taxonomy" id="2044937"/>
    <lineage>
        <taxon>Bacteria</taxon>
        <taxon>candidate division KSB3</taxon>
    </lineage>
</organism>
<dbReference type="Proteomes" id="UP000230821">
    <property type="component" value="Unassembled WGS sequence"/>
</dbReference>
<dbReference type="GO" id="GO:0000160">
    <property type="term" value="P:phosphorelay signal transduction system"/>
    <property type="evidence" value="ECO:0007669"/>
    <property type="project" value="InterPro"/>
</dbReference>
<feature type="modified residue" description="4-aspartylphosphate" evidence="2">
    <location>
        <position position="53"/>
    </location>
</feature>
<dbReference type="Gene3D" id="3.40.50.2300">
    <property type="match status" value="1"/>
</dbReference>
<dbReference type="InterPro" id="IPR050595">
    <property type="entry name" value="Bact_response_regulator"/>
</dbReference>
<accession>A0A2G6KG48</accession>
<dbReference type="AlphaFoldDB" id="A0A2G6KG48"/>
<dbReference type="PROSITE" id="PS50110">
    <property type="entry name" value="RESPONSE_REGULATORY"/>
    <property type="match status" value="1"/>
</dbReference>
<protein>
    <recommendedName>
        <fullName evidence="3">Response regulatory domain-containing protein</fullName>
    </recommendedName>
</protein>
<dbReference type="SUPFAM" id="SSF52172">
    <property type="entry name" value="CheY-like"/>
    <property type="match status" value="1"/>
</dbReference>
<gene>
    <name evidence="4" type="ORF">CSA56_09705</name>
</gene>
<keyword evidence="1 2" id="KW-0597">Phosphoprotein</keyword>
<proteinExistence type="predicted"/>
<evidence type="ECO:0000313" key="5">
    <source>
        <dbReference type="Proteomes" id="UP000230821"/>
    </source>
</evidence>
<sequence>MAQKVLIADDQIASRRMFEMVLAREGYDVITVDSGAKVLDTVQEKHPDIALIDAIMPEIDGYQVCETLKNSPNFKHLPVILLAGKYEAFDKERGLKVVGAEAAILDKPAKSNDIIAKVQELLAQAKEKAVAEASLETESLPGTDVVQEPTFVQEEYEFDEDSEEADLMVESEFMEEEEEFETLDDDYEIGDVEEEIVEDVIEEIPEETFSLDEPQAEESAAIETTPVVETPAPQALLSQPSTAVKPKPEAMTQFSDEKLDMITEEIAQRLAGKLVPVLMQEIANYLIQFPAIKSVVDQTSKQLVKELLPELQDSL</sequence>
<dbReference type="SMART" id="SM00448">
    <property type="entry name" value="REC"/>
    <property type="match status" value="1"/>
</dbReference>
<comment type="caution">
    <text evidence="4">The sequence shown here is derived from an EMBL/GenBank/DDBJ whole genome shotgun (WGS) entry which is preliminary data.</text>
</comment>
<feature type="domain" description="Response regulatory" evidence="3">
    <location>
        <begin position="4"/>
        <end position="122"/>
    </location>
</feature>
<dbReference type="InterPro" id="IPR001789">
    <property type="entry name" value="Sig_transdc_resp-reg_receiver"/>
</dbReference>
<evidence type="ECO:0000256" key="2">
    <source>
        <dbReference type="PROSITE-ProRule" id="PRU00169"/>
    </source>
</evidence>
<evidence type="ECO:0000256" key="1">
    <source>
        <dbReference type="ARBA" id="ARBA00022553"/>
    </source>
</evidence>
<evidence type="ECO:0000313" key="4">
    <source>
        <dbReference type="EMBL" id="PIE33779.1"/>
    </source>
</evidence>
<reference evidence="4 5" key="1">
    <citation type="submission" date="2017-10" db="EMBL/GenBank/DDBJ databases">
        <title>Novel microbial diversity and functional potential in the marine mammal oral microbiome.</title>
        <authorList>
            <person name="Dudek N.K."/>
            <person name="Sun C.L."/>
            <person name="Burstein D."/>
            <person name="Kantor R.S."/>
            <person name="Aliaga Goltsman D.S."/>
            <person name="Bik E.M."/>
            <person name="Thomas B.C."/>
            <person name="Banfield J.F."/>
            <person name="Relman D.A."/>
        </authorList>
    </citation>
    <scope>NUCLEOTIDE SEQUENCE [LARGE SCALE GENOMIC DNA]</scope>
    <source>
        <strain evidence="4">DOLJORAL78_47_16</strain>
    </source>
</reference>